<dbReference type="InterPro" id="IPR027592">
    <property type="entry name" value="ATP-grasp_GAK"/>
</dbReference>
<dbReference type="Proteomes" id="UP000198461">
    <property type="component" value="Unassembled WGS sequence"/>
</dbReference>
<dbReference type="Pfam" id="PF08443">
    <property type="entry name" value="RimK"/>
    <property type="match status" value="1"/>
</dbReference>
<keyword evidence="4" id="KW-0687">Ribonucleoprotein</keyword>
<dbReference type="GO" id="GO:0005524">
    <property type="term" value="F:ATP binding"/>
    <property type="evidence" value="ECO:0007669"/>
    <property type="project" value="UniProtKB-UniRule"/>
</dbReference>
<dbReference type="EMBL" id="FSRE01000003">
    <property type="protein sequence ID" value="SIO04635.1"/>
    <property type="molecule type" value="Genomic_DNA"/>
</dbReference>
<dbReference type="GO" id="GO:0005737">
    <property type="term" value="C:cytoplasm"/>
    <property type="evidence" value="ECO:0007669"/>
    <property type="project" value="TreeGrafter"/>
</dbReference>
<dbReference type="InterPro" id="IPR013815">
    <property type="entry name" value="ATP_grasp_subdomain_1"/>
</dbReference>
<keyword evidence="5" id="KW-1185">Reference proteome</keyword>
<keyword evidence="2" id="KW-0547">Nucleotide-binding</keyword>
<dbReference type="GO" id="GO:0046872">
    <property type="term" value="F:metal ion binding"/>
    <property type="evidence" value="ECO:0007669"/>
    <property type="project" value="InterPro"/>
</dbReference>
<dbReference type="PANTHER" id="PTHR21621">
    <property type="entry name" value="RIBOSOMAL PROTEIN S6 MODIFICATION PROTEIN"/>
    <property type="match status" value="1"/>
</dbReference>
<keyword evidence="2" id="KW-0067">ATP-binding</keyword>
<evidence type="ECO:0000313" key="5">
    <source>
        <dbReference type="Proteomes" id="UP000198461"/>
    </source>
</evidence>
<dbReference type="InterPro" id="IPR013651">
    <property type="entry name" value="ATP-grasp_RimK-type"/>
</dbReference>
<dbReference type="SUPFAM" id="SSF56059">
    <property type="entry name" value="Glutathione synthetase ATP-binding domain-like"/>
    <property type="match status" value="1"/>
</dbReference>
<evidence type="ECO:0000256" key="1">
    <source>
        <dbReference type="ARBA" id="ARBA00023211"/>
    </source>
</evidence>
<evidence type="ECO:0000256" key="2">
    <source>
        <dbReference type="PROSITE-ProRule" id="PRU00409"/>
    </source>
</evidence>
<dbReference type="OrthoDB" id="7821534at2"/>
<dbReference type="RefSeq" id="WP_074201549.1">
    <property type="nucleotide sequence ID" value="NZ_FSRE01000003.1"/>
</dbReference>
<dbReference type="STRING" id="364032.SAMN05443662_1264"/>
<dbReference type="GO" id="GO:0016879">
    <property type="term" value="F:ligase activity, forming carbon-nitrogen bonds"/>
    <property type="evidence" value="ECO:0007669"/>
    <property type="project" value="TreeGrafter"/>
</dbReference>
<name>A0A1N6GAT9_9GAMM</name>
<protein>
    <submittedName>
        <fullName evidence="4">Ribosomal protein S6--L-glutamate ligase</fullName>
    </submittedName>
</protein>
<evidence type="ECO:0000259" key="3">
    <source>
        <dbReference type="PROSITE" id="PS50975"/>
    </source>
</evidence>
<dbReference type="NCBIfam" id="TIGR04356">
    <property type="entry name" value="grasp_GAK"/>
    <property type="match status" value="1"/>
</dbReference>
<dbReference type="InterPro" id="IPR011761">
    <property type="entry name" value="ATP-grasp"/>
</dbReference>
<sequence length="303" mass="33110">MSTPKIAVVGLPGKWSTEALADALEARTGFRAILDPAHLRVELDGRVIHSDRHDLCKLDGIVIKKVGPQYSPLMLDRLELLQFAEVCGVPVFSRPERIARLVDRLSGTLTLRRGQIPMPPTVITEQVDEAIDVVNQFGSVILKPLYSTKAKGMVVLEAGKLNKKQLMSRLAAYKSQHGILYLQKKLELPGQDMGLVFLGGEYQGAYARVKGEQWHTSTSGGGKYAEAHPTDETIEIARRAQALFGLDFTTVDMAETADGPVCFEVSAFGGFRGALEGLGLNMAEKYADYVLARIDAKRAKNGN</sequence>
<organism evidence="4 5">
    <name type="scientific">Sulfurivirga caldicuralii</name>
    <dbReference type="NCBI Taxonomy" id="364032"/>
    <lineage>
        <taxon>Bacteria</taxon>
        <taxon>Pseudomonadati</taxon>
        <taxon>Pseudomonadota</taxon>
        <taxon>Gammaproteobacteria</taxon>
        <taxon>Thiotrichales</taxon>
        <taxon>Piscirickettsiaceae</taxon>
        <taxon>Sulfurivirga</taxon>
    </lineage>
</organism>
<proteinExistence type="predicted"/>
<dbReference type="Gene3D" id="3.30.470.20">
    <property type="entry name" value="ATP-grasp fold, B domain"/>
    <property type="match status" value="1"/>
</dbReference>
<dbReference type="PANTHER" id="PTHR21621:SF0">
    <property type="entry name" value="BETA-CITRYLGLUTAMATE SYNTHASE B-RELATED"/>
    <property type="match status" value="1"/>
</dbReference>
<dbReference type="Gene3D" id="3.40.50.20">
    <property type="match status" value="1"/>
</dbReference>
<dbReference type="GO" id="GO:0005840">
    <property type="term" value="C:ribosome"/>
    <property type="evidence" value="ECO:0007669"/>
    <property type="project" value="UniProtKB-KW"/>
</dbReference>
<dbReference type="AlphaFoldDB" id="A0A1N6GAT9"/>
<feature type="domain" description="ATP-grasp" evidence="3">
    <location>
        <begin position="108"/>
        <end position="291"/>
    </location>
</feature>
<evidence type="ECO:0000313" key="4">
    <source>
        <dbReference type="EMBL" id="SIO04635.1"/>
    </source>
</evidence>
<accession>A0A1N6GAT9</accession>
<dbReference type="Gene3D" id="3.30.1490.20">
    <property type="entry name" value="ATP-grasp fold, A domain"/>
    <property type="match status" value="1"/>
</dbReference>
<keyword evidence="4" id="KW-0436">Ligase</keyword>
<keyword evidence="1" id="KW-0464">Manganese</keyword>
<keyword evidence="4" id="KW-0689">Ribosomal protein</keyword>
<gene>
    <name evidence="4" type="ORF">SAMN05443662_1264</name>
</gene>
<reference evidence="4 5" key="1">
    <citation type="submission" date="2016-11" db="EMBL/GenBank/DDBJ databases">
        <authorList>
            <person name="Jaros S."/>
            <person name="Januszkiewicz K."/>
            <person name="Wedrychowicz H."/>
        </authorList>
    </citation>
    <scope>NUCLEOTIDE SEQUENCE [LARGE SCALE GENOMIC DNA]</scope>
    <source>
        <strain evidence="4 5">DSM 17737</strain>
    </source>
</reference>
<dbReference type="PROSITE" id="PS50975">
    <property type="entry name" value="ATP_GRASP"/>
    <property type="match status" value="1"/>
</dbReference>